<proteinExistence type="predicted"/>
<reference evidence="2 3" key="1">
    <citation type="journal article" date="2011" name="Biochem. Biophys. Res. Commun.">
        <title>Increased number of Arginine-based salt bridges contributes to the thermotolerance of thermotolerant acetic acid bacteria, Acetobacter tropicalis SKU1100.</title>
        <authorList>
            <person name="Matsutani M."/>
            <person name="Hirakawa H."/>
            <person name="Nishikura M."/>
            <person name="Soemphol W."/>
            <person name="Ali I.A.I."/>
            <person name="Yakushi T."/>
            <person name="Matsushita K."/>
        </authorList>
    </citation>
    <scope>NUCLEOTIDE SEQUENCE [LARGE SCALE GENOMIC DNA]</scope>
    <source>
        <strain evidence="2 3">NBRC 101654</strain>
    </source>
</reference>
<sequence length="489" mass="53445">MTLAQRVKKGACFMQQEPVRIWIDVEDLFVYARTATRPSGIQRVVLEICHALRNDAHIWPAIRFVRHTPTGTDFVPVAWAEVEAISARLAGGAAAQVTGQMVTAGTAQNAEHVSRLRRMAQHIPTSLRVPAGQMVRNLLAAGQALGALGQASGTFVKDVAQAEWRNRQGRGNSAPENGAFTPRAGDVVLTLGASWTHAAYGALLHRSKERYGVRAAVLVHDLVPLLWPEWCRPGLPSVFRRWYAAVLPECDVIFANSEATRQDVLAYAAQHAQTVRAPVITLPMGSGFVTDTARPTAEEARLVAGVGAYVLCVGTLEARKNHAVLFRTWRRLLQERPAEEVPKLVLAGCQGWLVDDLMQQIRNSAWLEGHVVWVDAPSDALMAHLYQNCLFTVFPSFYEGWGLPVTESLAWGKACLISDRSSLPEAGGGLAEAFDPDNGTDLLARIRRWLDDPQALATQEGAIRAGFRPVAWGNAVDVLKQALLTEKTP</sequence>
<dbReference type="SUPFAM" id="SSF53756">
    <property type="entry name" value="UDP-Glycosyltransferase/glycogen phosphorylase"/>
    <property type="match status" value="1"/>
</dbReference>
<dbReference type="PANTHER" id="PTHR46401:SF9">
    <property type="entry name" value="MANNOSYLTRANSFERASE A"/>
    <property type="match status" value="1"/>
</dbReference>
<comment type="caution">
    <text evidence="2">The sequence shown here is derived from an EMBL/GenBank/DDBJ whole genome shotgun (WGS) entry which is preliminary data.</text>
</comment>
<accession>F7VC52</accession>
<evidence type="ECO:0000313" key="3">
    <source>
        <dbReference type="Proteomes" id="UP000004319"/>
    </source>
</evidence>
<keyword evidence="2" id="KW-0808">Transferase</keyword>
<dbReference type="Proteomes" id="UP000004319">
    <property type="component" value="Unassembled WGS sequence"/>
</dbReference>
<protein>
    <submittedName>
        <fullName evidence="2">Glycosyl transferase</fullName>
    </submittedName>
</protein>
<evidence type="ECO:0000313" key="2">
    <source>
        <dbReference type="EMBL" id="GAA07947.1"/>
    </source>
</evidence>
<organism evidence="2 3">
    <name type="scientific">Acetobacter tropicalis NBRC 101654</name>
    <dbReference type="NCBI Taxonomy" id="749388"/>
    <lineage>
        <taxon>Bacteria</taxon>
        <taxon>Pseudomonadati</taxon>
        <taxon>Pseudomonadota</taxon>
        <taxon>Alphaproteobacteria</taxon>
        <taxon>Acetobacterales</taxon>
        <taxon>Acetobacteraceae</taxon>
        <taxon>Acetobacter</taxon>
    </lineage>
</organism>
<dbReference type="EMBL" id="BABS01000018">
    <property type="protein sequence ID" value="GAA07947.1"/>
    <property type="molecule type" value="Genomic_DNA"/>
</dbReference>
<name>F7VC52_9PROT</name>
<dbReference type="Gene3D" id="3.40.50.2000">
    <property type="entry name" value="Glycogen Phosphorylase B"/>
    <property type="match status" value="1"/>
</dbReference>
<dbReference type="InterPro" id="IPR001296">
    <property type="entry name" value="Glyco_trans_1"/>
</dbReference>
<dbReference type="Pfam" id="PF00534">
    <property type="entry name" value="Glycos_transf_1"/>
    <property type="match status" value="1"/>
</dbReference>
<dbReference type="PANTHER" id="PTHR46401">
    <property type="entry name" value="GLYCOSYLTRANSFERASE WBBK-RELATED"/>
    <property type="match status" value="1"/>
</dbReference>
<dbReference type="AlphaFoldDB" id="F7VC52"/>
<dbReference type="CDD" id="cd03809">
    <property type="entry name" value="GT4_MtfB-like"/>
    <property type="match status" value="1"/>
</dbReference>
<evidence type="ECO:0000259" key="1">
    <source>
        <dbReference type="Pfam" id="PF00534"/>
    </source>
</evidence>
<dbReference type="GO" id="GO:0016757">
    <property type="term" value="F:glycosyltransferase activity"/>
    <property type="evidence" value="ECO:0007669"/>
    <property type="project" value="InterPro"/>
</dbReference>
<gene>
    <name evidence="2" type="ORF">ATPR_0951</name>
</gene>
<feature type="domain" description="Glycosyl transferase family 1" evidence="1">
    <location>
        <begin position="308"/>
        <end position="455"/>
    </location>
</feature>